<dbReference type="InterPro" id="IPR029055">
    <property type="entry name" value="Ntn_hydrolases_N"/>
</dbReference>
<accession>A0A9D4STU1</accession>
<dbReference type="InterPro" id="IPR000101">
    <property type="entry name" value="GGT_peptidase"/>
</dbReference>
<evidence type="ECO:0000256" key="3">
    <source>
        <dbReference type="SAM" id="MobiDB-lite"/>
    </source>
</evidence>
<evidence type="ECO:0008006" key="7">
    <source>
        <dbReference type="Google" id="ProtNLM"/>
    </source>
</evidence>
<dbReference type="Gene3D" id="3.60.20.40">
    <property type="match status" value="1"/>
</dbReference>
<dbReference type="SUPFAM" id="SSF56235">
    <property type="entry name" value="N-terminal nucleophile aminohydrolases (Ntn hydrolases)"/>
    <property type="match status" value="1"/>
</dbReference>
<dbReference type="InterPro" id="IPR043137">
    <property type="entry name" value="GGT_ssub_C"/>
</dbReference>
<keyword evidence="6" id="KW-1185">Reference proteome</keyword>
<dbReference type="Proteomes" id="UP000821837">
    <property type="component" value="Chromosome 6"/>
</dbReference>
<dbReference type="PANTHER" id="PTHR11686">
    <property type="entry name" value="GAMMA GLUTAMYL TRANSPEPTIDASE"/>
    <property type="match status" value="1"/>
</dbReference>
<dbReference type="PANTHER" id="PTHR11686:SF9">
    <property type="entry name" value="RE13973P"/>
    <property type="match status" value="1"/>
</dbReference>
<feature type="compositionally biased region" description="Polar residues" evidence="3">
    <location>
        <begin position="658"/>
        <end position="670"/>
    </location>
</feature>
<evidence type="ECO:0000256" key="1">
    <source>
        <dbReference type="PIRSR" id="PIRSR600101-1"/>
    </source>
</evidence>
<dbReference type="GO" id="GO:0005886">
    <property type="term" value="C:plasma membrane"/>
    <property type="evidence" value="ECO:0007669"/>
    <property type="project" value="TreeGrafter"/>
</dbReference>
<feature type="active site" description="Nucleophile" evidence="1">
    <location>
        <position position="403"/>
    </location>
</feature>
<sequence length="773" mass="84552">MLGLASLVLFVFYFAAGGPREPDPSPSEIGQYSGWAVVTDVPGCKQIPSTVYTRNGTMADAAVATMLCMGVAHPHASGLGGGFVALHYHRITKRARVLIATESAPRSARRENFTDSKALRSGWKSVGVPAALYGYYALLSELGTTYQWEKLFEDAHYKASEGVDVDEGLADAIKFMGEQIKREDTMKPIYWNKYTKDLYRQGQLLRNPPLSRTLKQLSLSGFRAFYTVSKSKNITLADALVQDLVTGDARDLSSDSSHGTSSLVTGADLRSYQPVWKDALRTTLRGGPAGDLTLFTAPPPTAGAVISYIMNVMNVKRSREDPSRQQQYALTLANMHYLAETFKYALQKRTHLGDDEYVDIRKEVQDMLSLHYASDTFDNILPERARKPEDYMRGVVPQSDKGTSNLILYSPSGDTLVISCTLHNTFGSLRMSRKTGVLLNNALSDFSDLDVATRVVDISGSDSSEVSESDARRANSMAPFKRPLTSLSPILVLGPKNSLLALAGSGGLRIPTSLSQVAIRVLWEKKNIKKAIDYPRIHTDLLSGTIFYEPNMPQKLMQKLAQKNHTLQKESGELGRFDRYSFVTGLTFIDGLIETNYDYRGKQQLVIAATLLSLVLLDFGGALPMMFHYDPLIAEESQPQEQQQQLSIAPFVVTAPATQQGNEGQQGTSDKSQELPAPAVRHGPQYSGLTAAQPAKRHAHQDPVVPQPTSYQQSPATAQAAYAPASSEQQGDLQGSATGYGHQAEGYLDMGAYSSGYGAFGWYADYPVGGGYH</sequence>
<proteinExistence type="predicted"/>
<feature type="compositionally biased region" description="Low complexity" evidence="3">
    <location>
        <begin position="709"/>
        <end position="730"/>
    </location>
</feature>
<reference evidence="5" key="2">
    <citation type="submission" date="2021-09" db="EMBL/GenBank/DDBJ databases">
        <authorList>
            <person name="Jia N."/>
            <person name="Wang J."/>
            <person name="Shi W."/>
            <person name="Du L."/>
            <person name="Sun Y."/>
            <person name="Zhan W."/>
            <person name="Jiang J."/>
            <person name="Wang Q."/>
            <person name="Zhang B."/>
            <person name="Ji P."/>
            <person name="Sakyi L.B."/>
            <person name="Cui X."/>
            <person name="Yuan T."/>
            <person name="Jiang B."/>
            <person name="Yang W."/>
            <person name="Lam T.T.-Y."/>
            <person name="Chang Q."/>
            <person name="Ding S."/>
            <person name="Wang X."/>
            <person name="Zhu J."/>
            <person name="Ruan X."/>
            <person name="Zhao L."/>
            <person name="Wei J."/>
            <person name="Que T."/>
            <person name="Du C."/>
            <person name="Cheng J."/>
            <person name="Dai P."/>
            <person name="Han X."/>
            <person name="Huang E."/>
            <person name="Gao Y."/>
            <person name="Liu J."/>
            <person name="Shao H."/>
            <person name="Ye R."/>
            <person name="Li L."/>
            <person name="Wei W."/>
            <person name="Wang X."/>
            <person name="Wang C."/>
            <person name="Huo Q."/>
            <person name="Li W."/>
            <person name="Guo W."/>
            <person name="Chen H."/>
            <person name="Chen S."/>
            <person name="Zhou L."/>
            <person name="Zhou L."/>
            <person name="Ni X."/>
            <person name="Tian J."/>
            <person name="Zhou Y."/>
            <person name="Sheng Y."/>
            <person name="Liu T."/>
            <person name="Pan Y."/>
            <person name="Xia L."/>
            <person name="Li J."/>
            <person name="Zhao F."/>
            <person name="Cao W."/>
        </authorList>
    </citation>
    <scope>NUCLEOTIDE SEQUENCE</scope>
    <source>
        <strain evidence="5">Rsan-2018</strain>
        <tissue evidence="5">Larvae</tissue>
    </source>
</reference>
<dbReference type="GO" id="GO:0006751">
    <property type="term" value="P:glutathione catabolic process"/>
    <property type="evidence" value="ECO:0007669"/>
    <property type="project" value="InterPro"/>
</dbReference>
<dbReference type="GO" id="GO:0036374">
    <property type="term" value="F:glutathione hydrolase activity"/>
    <property type="evidence" value="ECO:0007669"/>
    <property type="project" value="InterPro"/>
</dbReference>
<evidence type="ECO:0000256" key="4">
    <source>
        <dbReference type="SAM" id="SignalP"/>
    </source>
</evidence>
<dbReference type="Pfam" id="PF01019">
    <property type="entry name" value="G_glu_transpept"/>
    <property type="match status" value="1"/>
</dbReference>
<dbReference type="Gene3D" id="1.10.246.130">
    <property type="match status" value="1"/>
</dbReference>
<evidence type="ECO:0000256" key="2">
    <source>
        <dbReference type="PIRSR" id="PIRSR600101-2"/>
    </source>
</evidence>
<reference evidence="5" key="1">
    <citation type="journal article" date="2020" name="Cell">
        <title>Large-Scale Comparative Analyses of Tick Genomes Elucidate Their Genetic Diversity and Vector Capacities.</title>
        <authorList>
            <consortium name="Tick Genome and Microbiome Consortium (TIGMIC)"/>
            <person name="Jia N."/>
            <person name="Wang J."/>
            <person name="Shi W."/>
            <person name="Du L."/>
            <person name="Sun Y."/>
            <person name="Zhan W."/>
            <person name="Jiang J.F."/>
            <person name="Wang Q."/>
            <person name="Zhang B."/>
            <person name="Ji P."/>
            <person name="Bell-Sakyi L."/>
            <person name="Cui X.M."/>
            <person name="Yuan T.T."/>
            <person name="Jiang B.G."/>
            <person name="Yang W.F."/>
            <person name="Lam T.T."/>
            <person name="Chang Q.C."/>
            <person name="Ding S.J."/>
            <person name="Wang X.J."/>
            <person name="Zhu J.G."/>
            <person name="Ruan X.D."/>
            <person name="Zhao L."/>
            <person name="Wei J.T."/>
            <person name="Ye R.Z."/>
            <person name="Que T.C."/>
            <person name="Du C.H."/>
            <person name="Zhou Y.H."/>
            <person name="Cheng J.X."/>
            <person name="Dai P.F."/>
            <person name="Guo W.B."/>
            <person name="Han X.H."/>
            <person name="Huang E.J."/>
            <person name="Li L.F."/>
            <person name="Wei W."/>
            <person name="Gao Y.C."/>
            <person name="Liu J.Z."/>
            <person name="Shao H.Z."/>
            <person name="Wang X."/>
            <person name="Wang C.C."/>
            <person name="Yang T.C."/>
            <person name="Huo Q.B."/>
            <person name="Li W."/>
            <person name="Chen H.Y."/>
            <person name="Chen S.E."/>
            <person name="Zhou L.G."/>
            <person name="Ni X.B."/>
            <person name="Tian J.H."/>
            <person name="Sheng Y."/>
            <person name="Liu T."/>
            <person name="Pan Y.S."/>
            <person name="Xia L.Y."/>
            <person name="Li J."/>
            <person name="Zhao F."/>
            <person name="Cao W.C."/>
        </authorList>
    </citation>
    <scope>NUCLEOTIDE SEQUENCE</scope>
    <source>
        <strain evidence="5">Rsan-2018</strain>
    </source>
</reference>
<gene>
    <name evidence="5" type="ORF">HPB52_020391</name>
</gene>
<feature type="region of interest" description="Disordered" evidence="3">
    <location>
        <begin position="658"/>
        <end position="739"/>
    </location>
</feature>
<feature type="binding site" evidence="2">
    <location>
        <begin position="485"/>
        <end position="486"/>
    </location>
    <ligand>
        <name>L-glutamate</name>
        <dbReference type="ChEBI" id="CHEBI:29985"/>
    </ligand>
</feature>
<dbReference type="PRINTS" id="PR01210">
    <property type="entry name" value="GGTRANSPTASE"/>
</dbReference>
<protein>
    <recommendedName>
        <fullName evidence="7">Gamma-glutamyltransferase</fullName>
    </recommendedName>
</protein>
<evidence type="ECO:0000313" key="6">
    <source>
        <dbReference type="Proteomes" id="UP000821837"/>
    </source>
</evidence>
<feature type="binding site" evidence="2">
    <location>
        <position position="507"/>
    </location>
    <ligand>
        <name>L-glutamate</name>
        <dbReference type="ChEBI" id="CHEBI:29985"/>
    </ligand>
</feature>
<feature type="binding site" evidence="2">
    <location>
        <position position="445"/>
    </location>
    <ligand>
        <name>L-glutamate</name>
        <dbReference type="ChEBI" id="CHEBI:29985"/>
    </ligand>
</feature>
<evidence type="ECO:0000313" key="5">
    <source>
        <dbReference type="EMBL" id="KAH7948315.1"/>
    </source>
</evidence>
<dbReference type="InterPro" id="IPR043138">
    <property type="entry name" value="GGT_lsub"/>
</dbReference>
<dbReference type="AlphaFoldDB" id="A0A9D4STU1"/>
<dbReference type="EMBL" id="JABSTV010001252">
    <property type="protein sequence ID" value="KAH7948315.1"/>
    <property type="molecule type" value="Genomic_DNA"/>
</dbReference>
<feature type="signal peptide" evidence="4">
    <location>
        <begin position="1"/>
        <end position="17"/>
    </location>
</feature>
<organism evidence="5 6">
    <name type="scientific">Rhipicephalus sanguineus</name>
    <name type="common">Brown dog tick</name>
    <name type="synonym">Ixodes sanguineus</name>
    <dbReference type="NCBI Taxonomy" id="34632"/>
    <lineage>
        <taxon>Eukaryota</taxon>
        <taxon>Metazoa</taxon>
        <taxon>Ecdysozoa</taxon>
        <taxon>Arthropoda</taxon>
        <taxon>Chelicerata</taxon>
        <taxon>Arachnida</taxon>
        <taxon>Acari</taxon>
        <taxon>Parasitiformes</taxon>
        <taxon>Ixodida</taxon>
        <taxon>Ixodoidea</taxon>
        <taxon>Ixodidae</taxon>
        <taxon>Rhipicephalinae</taxon>
        <taxon>Rhipicephalus</taxon>
        <taxon>Rhipicephalus</taxon>
    </lineage>
</organism>
<feature type="chain" id="PRO_5039084336" description="Gamma-glutamyltransferase" evidence="4">
    <location>
        <begin position="18"/>
        <end position="773"/>
    </location>
</feature>
<dbReference type="VEuPathDB" id="VectorBase:RSAN_030702"/>
<comment type="caution">
    <text evidence="5">The sequence shown here is derived from an EMBL/GenBank/DDBJ whole genome shotgun (WGS) entry which is preliminary data.</text>
</comment>
<name>A0A9D4STU1_RHISA</name>
<keyword evidence="4" id="KW-0732">Signal</keyword>